<dbReference type="Proteomes" id="UP000242972">
    <property type="component" value="Unassembled WGS sequence"/>
</dbReference>
<reference evidence="11 12" key="1">
    <citation type="journal article" date="2014" name="BMC Genomics">
        <title>Comparison of environmental and isolate Sulfobacillus genomes reveals diverse carbon, sulfur, nitrogen, and hydrogen metabolisms.</title>
        <authorList>
            <person name="Justice N.B."/>
            <person name="Norman A."/>
            <person name="Brown C.T."/>
            <person name="Singh A."/>
            <person name="Thomas B.C."/>
            <person name="Banfield J.F."/>
        </authorList>
    </citation>
    <scope>NUCLEOTIDE SEQUENCE [LARGE SCALE GENOMIC DNA]</scope>
    <source>
        <strain evidence="11">AMDSBA4</strain>
    </source>
</reference>
<dbReference type="Pfam" id="PF00460">
    <property type="entry name" value="Flg_bb_rod"/>
    <property type="match status" value="1"/>
</dbReference>
<organism evidence="11 12">
    <name type="scientific">Sulfobacillus benefaciens</name>
    <dbReference type="NCBI Taxonomy" id="453960"/>
    <lineage>
        <taxon>Bacteria</taxon>
        <taxon>Bacillati</taxon>
        <taxon>Bacillota</taxon>
        <taxon>Clostridia</taxon>
        <taxon>Eubacteriales</taxon>
        <taxon>Clostridiales Family XVII. Incertae Sedis</taxon>
        <taxon>Sulfobacillus</taxon>
    </lineage>
</organism>
<protein>
    <recommendedName>
        <fullName evidence="4 7">Flagellar hook-associated protein 1</fullName>
        <shortName evidence="7">HAP1</shortName>
    </recommendedName>
</protein>
<dbReference type="InterPro" id="IPR053927">
    <property type="entry name" value="FlgK_helical"/>
</dbReference>
<dbReference type="GO" id="GO:0005576">
    <property type="term" value="C:extracellular region"/>
    <property type="evidence" value="ECO:0007669"/>
    <property type="project" value="UniProtKB-SubCell"/>
</dbReference>
<evidence type="ECO:0000313" key="12">
    <source>
        <dbReference type="Proteomes" id="UP000242972"/>
    </source>
</evidence>
<dbReference type="SUPFAM" id="SSF64518">
    <property type="entry name" value="Phase 1 flagellin"/>
    <property type="match status" value="1"/>
</dbReference>
<dbReference type="InterPro" id="IPR001444">
    <property type="entry name" value="Flag_bb_rod_N"/>
</dbReference>
<dbReference type="PANTHER" id="PTHR30033:SF1">
    <property type="entry name" value="FLAGELLAR HOOK-ASSOCIATED PROTEIN 1"/>
    <property type="match status" value="1"/>
</dbReference>
<feature type="domain" description="Flagellar basal body rod protein N-terminal" evidence="9">
    <location>
        <begin position="6"/>
        <end position="36"/>
    </location>
</feature>
<keyword evidence="6 7" id="KW-0975">Bacterial flagellum</keyword>
<dbReference type="AlphaFoldDB" id="A0A2T2XGT6"/>
<keyword evidence="11" id="KW-0282">Flagellum</keyword>
<dbReference type="InterPro" id="IPR002371">
    <property type="entry name" value="FlgK"/>
</dbReference>
<comment type="subcellular location">
    <subcellularLocation>
        <location evidence="1 7">Bacterial flagellum</location>
    </subcellularLocation>
    <subcellularLocation>
        <location evidence="2 7">Secreted</location>
    </subcellularLocation>
</comment>
<proteinExistence type="inferred from homology"/>
<gene>
    <name evidence="7 11" type="primary">flgK</name>
    <name evidence="11" type="ORF">C7B46_08575</name>
</gene>
<evidence type="ECO:0000259" key="10">
    <source>
        <dbReference type="Pfam" id="PF22638"/>
    </source>
</evidence>
<dbReference type="NCBIfam" id="TIGR02492">
    <property type="entry name" value="flgK_ends"/>
    <property type="match status" value="1"/>
</dbReference>
<dbReference type="GO" id="GO:0044780">
    <property type="term" value="P:bacterial-type flagellum assembly"/>
    <property type="evidence" value="ECO:0007669"/>
    <property type="project" value="InterPro"/>
</dbReference>
<evidence type="ECO:0000256" key="6">
    <source>
        <dbReference type="ARBA" id="ARBA00023143"/>
    </source>
</evidence>
<evidence type="ECO:0000313" key="11">
    <source>
        <dbReference type="EMBL" id="PSR33652.1"/>
    </source>
</evidence>
<dbReference type="Pfam" id="PF22638">
    <property type="entry name" value="FlgK_D1"/>
    <property type="match status" value="1"/>
</dbReference>
<dbReference type="GO" id="GO:0009424">
    <property type="term" value="C:bacterial-type flagellum hook"/>
    <property type="evidence" value="ECO:0007669"/>
    <property type="project" value="UniProtKB-UniRule"/>
</dbReference>
<dbReference type="PRINTS" id="PR01005">
    <property type="entry name" value="FLGHOOKAP1"/>
</dbReference>
<evidence type="ECO:0000256" key="5">
    <source>
        <dbReference type="ARBA" id="ARBA00022525"/>
    </source>
</evidence>
<evidence type="ECO:0000256" key="1">
    <source>
        <dbReference type="ARBA" id="ARBA00004365"/>
    </source>
</evidence>
<accession>A0A2T2XGT6</accession>
<dbReference type="GO" id="GO:0005198">
    <property type="term" value="F:structural molecule activity"/>
    <property type="evidence" value="ECO:0007669"/>
    <property type="project" value="UniProtKB-UniRule"/>
</dbReference>
<keyword evidence="8" id="KW-0175">Coiled coil</keyword>
<evidence type="ECO:0000256" key="7">
    <source>
        <dbReference type="RuleBase" id="RU362065"/>
    </source>
</evidence>
<keyword evidence="11" id="KW-0966">Cell projection</keyword>
<comment type="similarity">
    <text evidence="3 7">Belongs to the flagella basal body rod proteins family.</text>
</comment>
<feature type="coiled-coil region" evidence="8">
    <location>
        <begin position="167"/>
        <end position="194"/>
    </location>
</feature>
<evidence type="ECO:0000259" key="9">
    <source>
        <dbReference type="Pfam" id="PF00460"/>
    </source>
</evidence>
<feature type="domain" description="Flagellar hook-associated protein FlgK helical" evidence="10">
    <location>
        <begin position="96"/>
        <end position="322"/>
    </location>
</feature>
<dbReference type="EMBL" id="PXYW01000017">
    <property type="protein sequence ID" value="PSR33652.1"/>
    <property type="molecule type" value="Genomic_DNA"/>
</dbReference>
<keyword evidence="11" id="KW-0969">Cilium</keyword>
<comment type="caution">
    <text evidence="11">The sequence shown here is derived from an EMBL/GenBank/DDBJ whole genome shotgun (WGS) entry which is preliminary data.</text>
</comment>
<name>A0A2T2XGT6_9FIRM</name>
<evidence type="ECO:0000256" key="2">
    <source>
        <dbReference type="ARBA" id="ARBA00004613"/>
    </source>
</evidence>
<sequence length="455" mass="47538">MSFMMLNIAARALAAQQLALDVTGNNMANATTPGYQAETANLTEAPPQPIVALQNSELGTGVVVSSISRASNPFLSRSVRTQLGNQGYWSSINQALSQIQSLFQEPSPSGLQEGLNQFFASWQTLSNDPENQASQEQVIEQGKNIASQFNTMATSITGEMQNLAHTAQNQISQINTLSQQIAQLNTQIASVTSSGGTANDLLDQRGQLLDNLSALTNVSYTVSANQEVNVYLGSNALVVNGDSYSLALTQATQAPVNYPTNAPLPYAVTWLGSPTAPGVPLTGLTSGQLLGTLSVLNTSLPSYLNQLNTLAYTFANAVNSQSPTTFFTPLTSAEQSSAATMLSVVSTLTPGSLEDATNPGNGSAALAVSQLGTVIDPQYTTLVGQVGVDGQNALNQSNTANTTLTSLQNALQSATGVDLNQQSATLIQEQQSYTAAATMVSVEQSTMQSLLQAVG</sequence>
<evidence type="ECO:0000256" key="3">
    <source>
        <dbReference type="ARBA" id="ARBA00009677"/>
    </source>
</evidence>
<evidence type="ECO:0000256" key="4">
    <source>
        <dbReference type="ARBA" id="ARBA00016244"/>
    </source>
</evidence>
<evidence type="ECO:0000256" key="8">
    <source>
        <dbReference type="SAM" id="Coils"/>
    </source>
</evidence>
<keyword evidence="5 7" id="KW-0964">Secreted</keyword>
<dbReference type="PANTHER" id="PTHR30033">
    <property type="entry name" value="FLAGELLAR HOOK-ASSOCIATED PROTEIN 1"/>
    <property type="match status" value="1"/>
</dbReference>